<gene>
    <name evidence="2" type="ORF">MGYG_00050</name>
</gene>
<evidence type="ECO:0000313" key="2">
    <source>
        <dbReference type="EMBL" id="EFQ97007.1"/>
    </source>
</evidence>
<dbReference type="OMA" id="ARPFNHE"/>
<dbReference type="STRING" id="535722.E5R2B7"/>
<protein>
    <submittedName>
        <fullName evidence="2">Uncharacterized protein</fullName>
    </submittedName>
</protein>
<dbReference type="RefSeq" id="XP_003175959.1">
    <property type="nucleotide sequence ID" value="XM_003175911.1"/>
</dbReference>
<proteinExistence type="predicted"/>
<keyword evidence="3" id="KW-1185">Reference proteome</keyword>
<dbReference type="HOGENOM" id="CLU_1712812_0_0_1"/>
<dbReference type="AlphaFoldDB" id="E5R2B7"/>
<reference evidence="3" key="1">
    <citation type="journal article" date="2012" name="MBio">
        <title>Comparative genome analysis of Trichophyton rubrum and related dermatophytes reveals candidate genes involved in infection.</title>
        <authorList>
            <person name="Martinez D.A."/>
            <person name="Oliver B.G."/>
            <person name="Graeser Y."/>
            <person name="Goldberg J.M."/>
            <person name="Li W."/>
            <person name="Martinez-Rossi N.M."/>
            <person name="Monod M."/>
            <person name="Shelest E."/>
            <person name="Barton R.C."/>
            <person name="Birch E."/>
            <person name="Brakhage A.A."/>
            <person name="Chen Z."/>
            <person name="Gurr S.J."/>
            <person name="Heiman D."/>
            <person name="Heitman J."/>
            <person name="Kosti I."/>
            <person name="Rossi A."/>
            <person name="Saif S."/>
            <person name="Samalova M."/>
            <person name="Saunders C.W."/>
            <person name="Shea T."/>
            <person name="Summerbell R.C."/>
            <person name="Xu J."/>
            <person name="Young S."/>
            <person name="Zeng Q."/>
            <person name="Birren B.W."/>
            <person name="Cuomo C.A."/>
            <person name="White T.C."/>
        </authorList>
    </citation>
    <scope>NUCLEOTIDE SEQUENCE [LARGE SCALE GENOMIC DNA]</scope>
    <source>
        <strain evidence="3">ATCC MYA-4604 / CBS 118893</strain>
    </source>
</reference>
<dbReference type="VEuPathDB" id="FungiDB:MGYG_00050"/>
<dbReference type="Proteomes" id="UP000002669">
    <property type="component" value="Unassembled WGS sequence"/>
</dbReference>
<accession>E5R2B7</accession>
<feature type="region of interest" description="Disordered" evidence="1">
    <location>
        <begin position="121"/>
        <end position="153"/>
    </location>
</feature>
<dbReference type="GeneID" id="10031270"/>
<evidence type="ECO:0000313" key="3">
    <source>
        <dbReference type="Proteomes" id="UP000002669"/>
    </source>
</evidence>
<dbReference type="EMBL" id="DS989822">
    <property type="protein sequence ID" value="EFQ97007.1"/>
    <property type="molecule type" value="Genomic_DNA"/>
</dbReference>
<organism evidence="3">
    <name type="scientific">Arthroderma gypseum (strain ATCC MYA-4604 / CBS 118893)</name>
    <name type="common">Microsporum gypseum</name>
    <dbReference type="NCBI Taxonomy" id="535722"/>
    <lineage>
        <taxon>Eukaryota</taxon>
        <taxon>Fungi</taxon>
        <taxon>Dikarya</taxon>
        <taxon>Ascomycota</taxon>
        <taxon>Pezizomycotina</taxon>
        <taxon>Eurotiomycetes</taxon>
        <taxon>Eurotiomycetidae</taxon>
        <taxon>Onygenales</taxon>
        <taxon>Arthrodermataceae</taxon>
        <taxon>Nannizzia</taxon>
    </lineage>
</organism>
<sequence>MISLLEFLQGAPLQLPPSPPAHPGPNTTNFRYSFTFMQPAAQWDQFNLTAIMQSYGSLLSAVRKARDPFLSSPARPFNHEVLLQAAIAEHIIPRVRRALPDERPSDLVLAPTQRPQKALRLTQRSFSPASCPGQGPTAALGTSSRAENDTTKY</sequence>
<evidence type="ECO:0000256" key="1">
    <source>
        <dbReference type="SAM" id="MobiDB-lite"/>
    </source>
</evidence>
<dbReference type="InParanoid" id="E5R2B7"/>
<name>E5R2B7_ARTGP</name>